<evidence type="ECO:0000313" key="1">
    <source>
        <dbReference type="EMBL" id="KAK4028356.1"/>
    </source>
</evidence>
<reference evidence="1 2" key="1">
    <citation type="journal article" date="2023" name="Nucleic Acids Res.">
        <title>The hologenome of Daphnia magna reveals possible DNA methylation and microbiome-mediated evolution of the host genome.</title>
        <authorList>
            <person name="Chaturvedi A."/>
            <person name="Li X."/>
            <person name="Dhandapani V."/>
            <person name="Marshall H."/>
            <person name="Kissane S."/>
            <person name="Cuenca-Cambronero M."/>
            <person name="Asole G."/>
            <person name="Calvet F."/>
            <person name="Ruiz-Romero M."/>
            <person name="Marangio P."/>
            <person name="Guigo R."/>
            <person name="Rago D."/>
            <person name="Mirbahai L."/>
            <person name="Eastwood N."/>
            <person name="Colbourne J.K."/>
            <person name="Zhou J."/>
            <person name="Mallon E."/>
            <person name="Orsini L."/>
        </authorList>
    </citation>
    <scope>NUCLEOTIDE SEQUENCE [LARGE SCALE GENOMIC DNA]</scope>
    <source>
        <strain evidence="1">LRV0_1</strain>
    </source>
</reference>
<name>A0ABR0ATG1_9CRUS</name>
<organism evidence="1 2">
    <name type="scientific">Daphnia magna</name>
    <dbReference type="NCBI Taxonomy" id="35525"/>
    <lineage>
        <taxon>Eukaryota</taxon>
        <taxon>Metazoa</taxon>
        <taxon>Ecdysozoa</taxon>
        <taxon>Arthropoda</taxon>
        <taxon>Crustacea</taxon>
        <taxon>Branchiopoda</taxon>
        <taxon>Diplostraca</taxon>
        <taxon>Cladocera</taxon>
        <taxon>Anomopoda</taxon>
        <taxon>Daphniidae</taxon>
        <taxon>Daphnia</taxon>
    </lineage>
</organism>
<sequence>MRAICVYHLVVYSGSSTLVANSHELACKTETERSALRTRIKCRTDVTVKLLSTWRSSDFLPVETVCSL</sequence>
<keyword evidence="2" id="KW-1185">Reference proteome</keyword>
<gene>
    <name evidence="1" type="ORF">OUZ56_017636</name>
</gene>
<proteinExistence type="predicted"/>
<dbReference type="EMBL" id="JAOYFB010000038">
    <property type="protein sequence ID" value="KAK4028356.1"/>
    <property type="molecule type" value="Genomic_DNA"/>
</dbReference>
<accession>A0ABR0ATG1</accession>
<dbReference type="Proteomes" id="UP001234178">
    <property type="component" value="Unassembled WGS sequence"/>
</dbReference>
<evidence type="ECO:0008006" key="3">
    <source>
        <dbReference type="Google" id="ProtNLM"/>
    </source>
</evidence>
<comment type="caution">
    <text evidence="1">The sequence shown here is derived from an EMBL/GenBank/DDBJ whole genome shotgun (WGS) entry which is preliminary data.</text>
</comment>
<evidence type="ECO:0000313" key="2">
    <source>
        <dbReference type="Proteomes" id="UP001234178"/>
    </source>
</evidence>
<protein>
    <recommendedName>
        <fullName evidence="3">Secreted protein</fullName>
    </recommendedName>
</protein>